<keyword evidence="2" id="KW-0732">Signal</keyword>
<feature type="region of interest" description="Disordered" evidence="4">
    <location>
        <begin position="1"/>
        <end position="42"/>
    </location>
</feature>
<dbReference type="OrthoDB" id="338539at2"/>
<evidence type="ECO:0000256" key="3">
    <source>
        <dbReference type="ARBA" id="ARBA00022801"/>
    </source>
</evidence>
<evidence type="ECO:0000259" key="5">
    <source>
        <dbReference type="Pfam" id="PF03372"/>
    </source>
</evidence>
<dbReference type="InterPro" id="IPR038772">
    <property type="entry name" value="Sph/SMPD2-like"/>
</dbReference>
<proteinExistence type="inferred from homology"/>
<dbReference type="InterPro" id="IPR017766">
    <property type="entry name" value="Sphingomyelinase/PLipase_C"/>
</dbReference>
<dbReference type="InterPro" id="IPR036691">
    <property type="entry name" value="Endo/exonu/phosph_ase_sf"/>
</dbReference>
<organism evidence="6 7">
    <name type="scientific">Streptomyces ficellus</name>
    <dbReference type="NCBI Taxonomy" id="1977088"/>
    <lineage>
        <taxon>Bacteria</taxon>
        <taxon>Bacillati</taxon>
        <taxon>Actinomycetota</taxon>
        <taxon>Actinomycetes</taxon>
        <taxon>Kitasatosporales</taxon>
        <taxon>Streptomycetaceae</taxon>
        <taxon>Streptomyces</taxon>
    </lineage>
</organism>
<keyword evidence="3 6" id="KW-0378">Hydrolase</keyword>
<dbReference type="KEGG" id="sfic:EIZ62_02770"/>
<dbReference type="Pfam" id="PF03372">
    <property type="entry name" value="Exo_endo_phos"/>
    <property type="match status" value="1"/>
</dbReference>
<dbReference type="EMBL" id="CP034279">
    <property type="protein sequence ID" value="QGV77296.1"/>
    <property type="molecule type" value="Genomic_DNA"/>
</dbReference>
<dbReference type="PANTHER" id="PTHR16320:SF23">
    <property type="entry name" value="SPHINGOMYELINASE C 1"/>
    <property type="match status" value="1"/>
</dbReference>
<name>A0A6I6FM20_9ACTN</name>
<sequence>MSEQSDVGPEGVTGTRRYAVPDRATTGAPRPTSHAGDRGRNRMKLRTIGAAAAALLSAGLMAPAAGATPAQSDADAAQSGASAAPAGASATSADFLSFRVVTTNTMLLPSVISDGLAQDVRGELIGKAPYLQGKDVVVFQELFDDTATEKLMDALSGYPNRTPVIGRSRDGWDATRGNYSSLPYEDGGVAIASRWPITSKMQYIFSNSCGADTWSEKGLAYAKLTYPGSPVHVIGTHLQADDDGCDPGEAAKVRKAQLAEMTNFVDSLKIPANERVVYAGDMNIDRHRSEYPALVSGLHAVAPAYTGHPYTSDPQTNSVAKLRYPQARREWLDYVFYDSRHAHPASYTNSGEPVTSPLWELDDVFYNRYSDHYPVIAS</sequence>
<evidence type="ECO:0000256" key="4">
    <source>
        <dbReference type="SAM" id="MobiDB-lite"/>
    </source>
</evidence>
<evidence type="ECO:0000256" key="1">
    <source>
        <dbReference type="ARBA" id="ARBA00006335"/>
    </source>
</evidence>
<accession>A0A6I6FM20</accession>
<comment type="similarity">
    <text evidence="1">Belongs to the neutral sphingomyelinase family.</text>
</comment>
<dbReference type="GO" id="GO:0004767">
    <property type="term" value="F:sphingomyelin phosphodiesterase activity"/>
    <property type="evidence" value="ECO:0007669"/>
    <property type="project" value="UniProtKB-EC"/>
</dbReference>
<reference evidence="6 7" key="1">
    <citation type="submission" date="2018-12" db="EMBL/GenBank/DDBJ databases">
        <title>Complete genome sequence of Streptomyces ficellus NRRL8067, the producer of ficellomycin, feldamycin and nojirimycin.</title>
        <authorList>
            <person name="Zhang H."/>
            <person name="Yue R."/>
            <person name="Liu Y."/>
            <person name="Li M."/>
            <person name="Mu H."/>
            <person name="Zhang J."/>
        </authorList>
    </citation>
    <scope>NUCLEOTIDE SEQUENCE [LARGE SCALE GENOMIC DNA]</scope>
    <source>
        <strain evidence="6 7">NRRL 8067</strain>
    </source>
</reference>
<dbReference type="GO" id="GO:0005576">
    <property type="term" value="C:extracellular region"/>
    <property type="evidence" value="ECO:0007669"/>
    <property type="project" value="InterPro"/>
</dbReference>
<dbReference type="CDD" id="cd09078">
    <property type="entry name" value="nSMase"/>
    <property type="match status" value="1"/>
</dbReference>
<dbReference type="EC" id="3.1.4.12" evidence="6"/>
<evidence type="ECO:0000313" key="6">
    <source>
        <dbReference type="EMBL" id="QGV77296.1"/>
    </source>
</evidence>
<gene>
    <name evidence="6" type="primary">sph</name>
    <name evidence="6" type="ORF">EIZ62_02770</name>
</gene>
<keyword evidence="7" id="KW-1185">Reference proteome</keyword>
<evidence type="ECO:0000313" key="7">
    <source>
        <dbReference type="Proteomes" id="UP000422572"/>
    </source>
</evidence>
<dbReference type="NCBIfam" id="TIGR03395">
    <property type="entry name" value="sphingomy"/>
    <property type="match status" value="1"/>
</dbReference>
<feature type="domain" description="Endonuclease/exonuclease/phosphatase" evidence="5">
    <location>
        <begin position="130"/>
        <end position="372"/>
    </location>
</feature>
<dbReference type="Gene3D" id="3.60.10.10">
    <property type="entry name" value="Endonuclease/exonuclease/phosphatase"/>
    <property type="match status" value="1"/>
</dbReference>
<evidence type="ECO:0000256" key="2">
    <source>
        <dbReference type="ARBA" id="ARBA00022729"/>
    </source>
</evidence>
<dbReference type="AlphaFoldDB" id="A0A6I6FM20"/>
<protein>
    <submittedName>
        <fullName evidence="6">Sphingomyelin phosphodiesterase</fullName>
        <ecNumber evidence="6">3.1.4.12</ecNumber>
    </submittedName>
</protein>
<dbReference type="SUPFAM" id="SSF56219">
    <property type="entry name" value="DNase I-like"/>
    <property type="match status" value="1"/>
</dbReference>
<dbReference type="InterPro" id="IPR005135">
    <property type="entry name" value="Endo/exonuclease/phosphatase"/>
</dbReference>
<dbReference type="PANTHER" id="PTHR16320">
    <property type="entry name" value="SPHINGOMYELINASE FAMILY MEMBER"/>
    <property type="match status" value="1"/>
</dbReference>
<dbReference type="Proteomes" id="UP000422572">
    <property type="component" value="Chromosome"/>
</dbReference>